<dbReference type="Gene3D" id="1.20.1250.20">
    <property type="entry name" value="MFS general substrate transporter like domains"/>
    <property type="match status" value="1"/>
</dbReference>
<comment type="subcellular location">
    <subcellularLocation>
        <location evidence="1">Membrane</location>
        <topology evidence="1">Multi-pass membrane protein</topology>
    </subcellularLocation>
</comment>
<organism evidence="9 10">
    <name type="scientific">Cadophora malorum</name>
    <dbReference type="NCBI Taxonomy" id="108018"/>
    <lineage>
        <taxon>Eukaryota</taxon>
        <taxon>Fungi</taxon>
        <taxon>Dikarya</taxon>
        <taxon>Ascomycota</taxon>
        <taxon>Pezizomycotina</taxon>
        <taxon>Leotiomycetes</taxon>
        <taxon>Helotiales</taxon>
        <taxon>Ploettnerulaceae</taxon>
        <taxon>Cadophora</taxon>
    </lineage>
</organism>
<evidence type="ECO:0000256" key="4">
    <source>
        <dbReference type="ARBA" id="ARBA00022989"/>
    </source>
</evidence>
<proteinExistence type="inferred from homology"/>
<dbReference type="Pfam" id="PF07690">
    <property type="entry name" value="MFS_1"/>
    <property type="match status" value="1"/>
</dbReference>
<dbReference type="OrthoDB" id="5296287at2759"/>
<gene>
    <name evidence="9" type="ORF">IFR04_013593</name>
</gene>
<keyword evidence="5 7" id="KW-0472">Membrane</keyword>
<sequence>MEKPEGDLESGLRTSLSKTVESEKHDAADTESVNENTPTRPETALEEVDPTAKFIVDWTEGDPEKPVNWTKFKKWKNLSIVSAITFITPLASSMFAPGVPQLMQEFKSTNKELASFVVSVYILGFAIGPMIIAPMSELYGRKKLYQCCNVLFCAFTVVCGESVNLGMLLAFRFWAGCAGVAPLTIGAGSIGDLMAAEERGGAMAIFSLGPLLGPIIGPIAGGYITQSIGWRWVFRILAIGSFIVTLLSIFFMDETYTPTLLEVRAKKLREEHDEPLYRSKHASDLPPRTIFKNAIARPLKLLFLSPIVSLLSLHVAFVYGLLYLLFTTFTTVFTGIYAFDTGSVGLTFLGLGVGSILGVVVIGGTSDKIYKYYKAKNNNEGKPEYRLPALMWCSMFVPVGLFWYGWSAQAHVHYIVPILGTVLIAFGMLSVMLPVQSYLVDAYTQYAASAIAAATILRSLLGALLPLAGQPLFDSLGIGWGNSLLGFLSLAMVPVPWVFWRYGERIRLRMKISLD</sequence>
<feature type="transmembrane region" description="Helical" evidence="7">
    <location>
        <begin position="144"/>
        <end position="163"/>
    </location>
</feature>
<keyword evidence="10" id="KW-1185">Reference proteome</keyword>
<evidence type="ECO:0000313" key="9">
    <source>
        <dbReference type="EMBL" id="KAG4413274.1"/>
    </source>
</evidence>
<dbReference type="GO" id="GO:0022857">
    <property type="term" value="F:transmembrane transporter activity"/>
    <property type="evidence" value="ECO:0007669"/>
    <property type="project" value="InterPro"/>
</dbReference>
<dbReference type="InterPro" id="IPR020846">
    <property type="entry name" value="MFS_dom"/>
</dbReference>
<accession>A0A8H7T4G9</accession>
<feature type="transmembrane region" description="Helical" evidence="7">
    <location>
        <begin position="202"/>
        <end position="220"/>
    </location>
</feature>
<evidence type="ECO:0000256" key="1">
    <source>
        <dbReference type="ARBA" id="ARBA00004141"/>
    </source>
</evidence>
<keyword evidence="3 7" id="KW-0812">Transmembrane</keyword>
<dbReference type="AlphaFoldDB" id="A0A8H7T4G9"/>
<feature type="compositionally biased region" description="Polar residues" evidence="6">
    <location>
        <begin position="31"/>
        <end position="40"/>
    </location>
</feature>
<comment type="caution">
    <text evidence="9">The sequence shown here is derived from an EMBL/GenBank/DDBJ whole genome shotgun (WGS) entry which is preliminary data.</text>
</comment>
<feature type="transmembrane region" description="Helical" evidence="7">
    <location>
        <begin position="232"/>
        <end position="252"/>
    </location>
</feature>
<reference evidence="9" key="1">
    <citation type="submission" date="2021-02" db="EMBL/GenBank/DDBJ databases">
        <title>Genome sequence Cadophora malorum strain M34.</title>
        <authorList>
            <person name="Stefanovic E."/>
            <person name="Vu D."/>
            <person name="Scully C."/>
            <person name="Dijksterhuis J."/>
            <person name="Roader J."/>
            <person name="Houbraken J."/>
        </authorList>
    </citation>
    <scope>NUCLEOTIDE SEQUENCE</scope>
    <source>
        <strain evidence="9">M34</strain>
    </source>
</reference>
<feature type="transmembrane region" description="Helical" evidence="7">
    <location>
        <begin position="412"/>
        <end position="435"/>
    </location>
</feature>
<feature type="region of interest" description="Disordered" evidence="6">
    <location>
        <begin position="1"/>
        <end position="43"/>
    </location>
</feature>
<comment type="similarity">
    <text evidence="2">Belongs to the major facilitator superfamily.</text>
</comment>
<feature type="transmembrane region" description="Helical" evidence="7">
    <location>
        <begin position="301"/>
        <end position="326"/>
    </location>
</feature>
<dbReference type="InterPro" id="IPR036259">
    <property type="entry name" value="MFS_trans_sf"/>
</dbReference>
<evidence type="ECO:0000256" key="5">
    <source>
        <dbReference type="ARBA" id="ARBA00023136"/>
    </source>
</evidence>
<dbReference type="SUPFAM" id="SSF103473">
    <property type="entry name" value="MFS general substrate transporter"/>
    <property type="match status" value="1"/>
</dbReference>
<feature type="transmembrane region" description="Helical" evidence="7">
    <location>
        <begin position="387"/>
        <end position="406"/>
    </location>
</feature>
<dbReference type="PANTHER" id="PTHR23502">
    <property type="entry name" value="MAJOR FACILITATOR SUPERFAMILY"/>
    <property type="match status" value="1"/>
</dbReference>
<evidence type="ECO:0000256" key="3">
    <source>
        <dbReference type="ARBA" id="ARBA00022692"/>
    </source>
</evidence>
<dbReference type="EMBL" id="JAFJYH010000324">
    <property type="protein sequence ID" value="KAG4413274.1"/>
    <property type="molecule type" value="Genomic_DNA"/>
</dbReference>
<name>A0A8H7T4G9_9HELO</name>
<protein>
    <recommendedName>
        <fullName evidence="8">Major facilitator superfamily (MFS) profile domain-containing protein</fullName>
    </recommendedName>
</protein>
<feature type="transmembrane region" description="Helical" evidence="7">
    <location>
        <begin position="346"/>
        <end position="366"/>
    </location>
</feature>
<dbReference type="InterPro" id="IPR011701">
    <property type="entry name" value="MFS"/>
</dbReference>
<evidence type="ECO:0000259" key="8">
    <source>
        <dbReference type="PROSITE" id="PS50850"/>
    </source>
</evidence>
<feature type="transmembrane region" description="Helical" evidence="7">
    <location>
        <begin position="447"/>
        <end position="468"/>
    </location>
</feature>
<feature type="domain" description="Major facilitator superfamily (MFS) profile" evidence="8">
    <location>
        <begin position="77"/>
        <end position="506"/>
    </location>
</feature>
<keyword evidence="4 7" id="KW-1133">Transmembrane helix</keyword>
<feature type="transmembrane region" description="Helical" evidence="7">
    <location>
        <begin position="113"/>
        <end position="132"/>
    </location>
</feature>
<dbReference type="FunFam" id="1.20.1250.20:FF:000011">
    <property type="entry name" value="MFS multidrug transporter, putative"/>
    <property type="match status" value="1"/>
</dbReference>
<dbReference type="Proteomes" id="UP000664132">
    <property type="component" value="Unassembled WGS sequence"/>
</dbReference>
<dbReference type="PANTHER" id="PTHR23502:SF68">
    <property type="entry name" value="MULTIDRUG TRANSPORTER, PUTATIVE (AFU_ORTHOLOGUE AFUA_3G01120)-RELATED"/>
    <property type="match status" value="1"/>
</dbReference>
<evidence type="ECO:0000256" key="6">
    <source>
        <dbReference type="SAM" id="MobiDB-lite"/>
    </source>
</evidence>
<dbReference type="GO" id="GO:0016020">
    <property type="term" value="C:membrane"/>
    <property type="evidence" value="ECO:0007669"/>
    <property type="project" value="UniProtKB-SubCell"/>
</dbReference>
<evidence type="ECO:0000256" key="7">
    <source>
        <dbReference type="SAM" id="Phobius"/>
    </source>
</evidence>
<dbReference type="CDD" id="cd17323">
    <property type="entry name" value="MFS_Tpo1_MDR_like"/>
    <property type="match status" value="1"/>
</dbReference>
<dbReference type="PROSITE" id="PS50850">
    <property type="entry name" value="MFS"/>
    <property type="match status" value="1"/>
</dbReference>
<feature type="transmembrane region" description="Helical" evidence="7">
    <location>
        <begin position="78"/>
        <end position="98"/>
    </location>
</feature>
<feature type="transmembrane region" description="Helical" evidence="7">
    <location>
        <begin position="480"/>
        <end position="500"/>
    </location>
</feature>
<evidence type="ECO:0000313" key="10">
    <source>
        <dbReference type="Proteomes" id="UP000664132"/>
    </source>
</evidence>
<evidence type="ECO:0000256" key="2">
    <source>
        <dbReference type="ARBA" id="ARBA00008335"/>
    </source>
</evidence>